<dbReference type="EMBL" id="LPWG01000013">
    <property type="protein sequence ID" value="ODR98410.1"/>
    <property type="molecule type" value="Genomic_DNA"/>
</dbReference>
<accession>A0A1E3VY03</accession>
<keyword evidence="2" id="KW-1185">Reference proteome</keyword>
<sequence length="87" mass="9276">MAAVVAAPLGACSRRDPAPDVSFLPTAAVKAEDKKAAFESAKESCLERARRKGISSVTRILLFKGKISESDYVECMEAKASPSSNRT</sequence>
<comment type="caution">
    <text evidence="1">The sequence shown here is derived from an EMBL/GenBank/DDBJ whole genome shotgun (WGS) entry which is preliminary data.</text>
</comment>
<evidence type="ECO:0000313" key="1">
    <source>
        <dbReference type="EMBL" id="ODR98410.1"/>
    </source>
</evidence>
<evidence type="ECO:0000313" key="2">
    <source>
        <dbReference type="Proteomes" id="UP000094501"/>
    </source>
</evidence>
<dbReference type="AlphaFoldDB" id="A0A1E3VY03"/>
<reference evidence="1 2" key="1">
    <citation type="journal article" date="2016" name="Environ. Microbiol.">
        <title>New Methyloceanibacter diversity from North Sea sediments includes methanotroph containing solely the soluble methane monooxygenase.</title>
        <authorList>
            <person name="Vekeman B."/>
            <person name="Kerckhof F.M."/>
            <person name="Cremers G."/>
            <person name="de Vos P."/>
            <person name="Vandamme P."/>
            <person name="Boon N."/>
            <person name="Op den Camp H.J."/>
            <person name="Heylen K."/>
        </authorList>
    </citation>
    <scope>NUCLEOTIDE SEQUENCE [LARGE SCALE GENOMIC DNA]</scope>
    <source>
        <strain evidence="1 2">R-67174</strain>
    </source>
</reference>
<dbReference type="Proteomes" id="UP000094501">
    <property type="component" value="Unassembled WGS sequence"/>
</dbReference>
<proteinExistence type="predicted"/>
<protein>
    <submittedName>
        <fullName evidence="1">Uncharacterized protein</fullName>
    </submittedName>
</protein>
<gene>
    <name evidence="1" type="ORF">AUC68_08180</name>
</gene>
<organism evidence="1 2">
    <name type="scientific">Methyloceanibacter methanicus</name>
    <dbReference type="NCBI Taxonomy" id="1774968"/>
    <lineage>
        <taxon>Bacteria</taxon>
        <taxon>Pseudomonadati</taxon>
        <taxon>Pseudomonadota</taxon>
        <taxon>Alphaproteobacteria</taxon>
        <taxon>Hyphomicrobiales</taxon>
        <taxon>Hyphomicrobiaceae</taxon>
        <taxon>Methyloceanibacter</taxon>
    </lineage>
</organism>
<name>A0A1E3VY03_9HYPH</name>